<feature type="transmembrane region" description="Helical" evidence="4">
    <location>
        <begin position="12"/>
        <end position="30"/>
    </location>
</feature>
<name>A0A7R9QVJ4_9ACAR</name>
<protein>
    <recommendedName>
        <fullName evidence="7">ABC transmembrane type-1 domain-containing protein</fullName>
    </recommendedName>
</protein>
<keyword evidence="6" id="KW-1185">Reference proteome</keyword>
<organism evidence="5">
    <name type="scientific">Oppiella nova</name>
    <dbReference type="NCBI Taxonomy" id="334625"/>
    <lineage>
        <taxon>Eukaryota</taxon>
        <taxon>Metazoa</taxon>
        <taxon>Ecdysozoa</taxon>
        <taxon>Arthropoda</taxon>
        <taxon>Chelicerata</taxon>
        <taxon>Arachnida</taxon>
        <taxon>Acari</taxon>
        <taxon>Acariformes</taxon>
        <taxon>Sarcoptiformes</taxon>
        <taxon>Oribatida</taxon>
        <taxon>Brachypylina</taxon>
        <taxon>Oppioidea</taxon>
        <taxon>Oppiidae</taxon>
        <taxon>Oppiella</taxon>
    </lineage>
</organism>
<gene>
    <name evidence="5" type="ORF">ONB1V03_LOCUS16622</name>
</gene>
<evidence type="ECO:0000256" key="4">
    <source>
        <dbReference type="SAM" id="Phobius"/>
    </source>
</evidence>
<evidence type="ECO:0000256" key="1">
    <source>
        <dbReference type="ARBA" id="ARBA00022692"/>
    </source>
</evidence>
<keyword evidence="1 4" id="KW-0812">Transmembrane</keyword>
<proteinExistence type="predicted"/>
<dbReference type="InterPro" id="IPR036640">
    <property type="entry name" value="ABC1_TM_sf"/>
</dbReference>
<sequence length="64" mass="7355">MQLHTMKPIKAMGIDAVVFIAAQLIGFLVVVAFVNWYLIFPALVLIILILQIRWIYIKTARDLK</sequence>
<dbReference type="Proteomes" id="UP000728032">
    <property type="component" value="Unassembled WGS sequence"/>
</dbReference>
<evidence type="ECO:0000313" key="6">
    <source>
        <dbReference type="Proteomes" id="UP000728032"/>
    </source>
</evidence>
<dbReference type="AlphaFoldDB" id="A0A7R9QVJ4"/>
<dbReference type="EMBL" id="CAJPVJ010019072">
    <property type="protein sequence ID" value="CAG2177189.1"/>
    <property type="molecule type" value="Genomic_DNA"/>
</dbReference>
<dbReference type="EMBL" id="OC933897">
    <property type="protein sequence ID" value="CAD7660051.1"/>
    <property type="molecule type" value="Genomic_DNA"/>
</dbReference>
<feature type="transmembrane region" description="Helical" evidence="4">
    <location>
        <begin position="36"/>
        <end position="56"/>
    </location>
</feature>
<accession>A0A7R9QVJ4</accession>
<dbReference type="GO" id="GO:0005524">
    <property type="term" value="F:ATP binding"/>
    <property type="evidence" value="ECO:0007669"/>
    <property type="project" value="InterPro"/>
</dbReference>
<evidence type="ECO:0000256" key="3">
    <source>
        <dbReference type="ARBA" id="ARBA00023136"/>
    </source>
</evidence>
<keyword evidence="2 4" id="KW-1133">Transmembrane helix</keyword>
<evidence type="ECO:0000256" key="2">
    <source>
        <dbReference type="ARBA" id="ARBA00022989"/>
    </source>
</evidence>
<evidence type="ECO:0000313" key="5">
    <source>
        <dbReference type="EMBL" id="CAD7660051.1"/>
    </source>
</evidence>
<dbReference type="GO" id="GO:0016020">
    <property type="term" value="C:membrane"/>
    <property type="evidence" value="ECO:0007669"/>
    <property type="project" value="InterPro"/>
</dbReference>
<evidence type="ECO:0008006" key="7">
    <source>
        <dbReference type="Google" id="ProtNLM"/>
    </source>
</evidence>
<keyword evidence="3 4" id="KW-0472">Membrane</keyword>
<reference evidence="5" key="1">
    <citation type="submission" date="2020-11" db="EMBL/GenBank/DDBJ databases">
        <authorList>
            <person name="Tran Van P."/>
        </authorList>
    </citation>
    <scope>NUCLEOTIDE SEQUENCE</scope>
</reference>
<dbReference type="SUPFAM" id="SSF90123">
    <property type="entry name" value="ABC transporter transmembrane region"/>
    <property type="match status" value="1"/>
</dbReference>